<sequence>PYVRRQVKCVVAGRSDFSFAAARVYDVHILLERHGNSSSTKLDIHRIHLCSTNVDNSFPAPPTELKVWKLCKCPHFIKNVAVFAQKLKIFV</sequence>
<protein>
    <submittedName>
        <fullName evidence="1">Uncharacterized protein</fullName>
    </submittedName>
</protein>
<gene>
    <name evidence="1" type="ORF">GSOID_T00026613001</name>
</gene>
<name>E4Z5A2_OIKDI</name>
<accession>E4Z5A2</accession>
<evidence type="ECO:0000313" key="1">
    <source>
        <dbReference type="EMBL" id="CBY42880.1"/>
    </source>
</evidence>
<feature type="non-terminal residue" evidence="1">
    <location>
        <position position="1"/>
    </location>
</feature>
<organism evidence="1">
    <name type="scientific">Oikopleura dioica</name>
    <name type="common">Tunicate</name>
    <dbReference type="NCBI Taxonomy" id="34765"/>
    <lineage>
        <taxon>Eukaryota</taxon>
        <taxon>Metazoa</taxon>
        <taxon>Chordata</taxon>
        <taxon>Tunicata</taxon>
        <taxon>Appendicularia</taxon>
        <taxon>Copelata</taxon>
        <taxon>Oikopleuridae</taxon>
        <taxon>Oikopleura</taxon>
    </lineage>
</organism>
<dbReference type="EMBL" id="FN657607">
    <property type="protein sequence ID" value="CBY42880.1"/>
    <property type="molecule type" value="Genomic_DNA"/>
</dbReference>
<proteinExistence type="predicted"/>
<dbReference type="AlphaFoldDB" id="E4Z5A2"/>
<reference evidence="1" key="1">
    <citation type="journal article" date="2010" name="Science">
        <title>Plasticity of animal genome architecture unmasked by rapid evolution of a pelagic tunicate.</title>
        <authorList>
            <person name="Denoeud F."/>
            <person name="Henriet S."/>
            <person name="Mungpakdee S."/>
            <person name="Aury J.M."/>
            <person name="Da Silva C."/>
            <person name="Brinkmann H."/>
            <person name="Mikhaleva J."/>
            <person name="Olsen L.C."/>
            <person name="Jubin C."/>
            <person name="Canestro C."/>
            <person name="Bouquet J.M."/>
            <person name="Danks G."/>
            <person name="Poulain J."/>
            <person name="Campsteijn C."/>
            <person name="Adamski M."/>
            <person name="Cross I."/>
            <person name="Yadetie F."/>
            <person name="Muffato M."/>
            <person name="Louis A."/>
            <person name="Butcher S."/>
            <person name="Tsagkogeorga G."/>
            <person name="Konrad A."/>
            <person name="Singh S."/>
            <person name="Jensen M.F."/>
            <person name="Cong E.H."/>
            <person name="Eikeseth-Otteraa H."/>
            <person name="Noel B."/>
            <person name="Anthouard V."/>
            <person name="Porcel B.M."/>
            <person name="Kachouri-Lafond R."/>
            <person name="Nishino A."/>
            <person name="Ugolini M."/>
            <person name="Chourrout P."/>
            <person name="Nishida H."/>
            <person name="Aasland R."/>
            <person name="Huzurbazar S."/>
            <person name="Westhof E."/>
            <person name="Delsuc F."/>
            <person name="Lehrach H."/>
            <person name="Reinhardt R."/>
            <person name="Weissenbach J."/>
            <person name="Roy S.W."/>
            <person name="Artiguenave F."/>
            <person name="Postlethwait J.H."/>
            <person name="Manak J.R."/>
            <person name="Thompson E.M."/>
            <person name="Jaillon O."/>
            <person name="Du Pasquier L."/>
            <person name="Boudinot P."/>
            <person name="Liberles D.A."/>
            <person name="Volff J.N."/>
            <person name="Philippe H."/>
            <person name="Lenhard B."/>
            <person name="Roest Crollius H."/>
            <person name="Wincker P."/>
            <person name="Chourrout D."/>
        </authorList>
    </citation>
    <scope>NUCLEOTIDE SEQUENCE [LARGE SCALE GENOMIC DNA]</scope>
</reference>
<dbReference type="Proteomes" id="UP000011014">
    <property type="component" value="Unassembled WGS sequence"/>
</dbReference>